<proteinExistence type="predicted"/>
<protein>
    <submittedName>
        <fullName evidence="1">Uncharacterized protein</fullName>
    </submittedName>
</protein>
<gene>
    <name evidence="1" type="ordered locus">Bathy12g03290</name>
</gene>
<organism evidence="1 2">
    <name type="scientific">Bathycoccus prasinos</name>
    <dbReference type="NCBI Taxonomy" id="41875"/>
    <lineage>
        <taxon>Eukaryota</taxon>
        <taxon>Viridiplantae</taxon>
        <taxon>Chlorophyta</taxon>
        <taxon>Mamiellophyceae</taxon>
        <taxon>Mamiellales</taxon>
        <taxon>Bathycoccaceae</taxon>
        <taxon>Bathycoccus</taxon>
    </lineage>
</organism>
<dbReference type="KEGG" id="bpg:Bathy12g03290"/>
<accession>K8ELL2</accession>
<reference evidence="1 2" key="1">
    <citation type="submission" date="2011-10" db="EMBL/GenBank/DDBJ databases">
        <authorList>
            <person name="Genoscope - CEA"/>
        </authorList>
    </citation>
    <scope>NUCLEOTIDE SEQUENCE [LARGE SCALE GENOMIC DNA]</scope>
    <source>
        <strain evidence="1 2">RCC 1105</strain>
    </source>
</reference>
<dbReference type="EMBL" id="FO082267">
    <property type="protein sequence ID" value="CCO19137.1"/>
    <property type="molecule type" value="Genomic_DNA"/>
</dbReference>
<evidence type="ECO:0000313" key="1">
    <source>
        <dbReference type="EMBL" id="CCO19137.1"/>
    </source>
</evidence>
<dbReference type="Proteomes" id="UP000198341">
    <property type="component" value="Chromosome 12"/>
</dbReference>
<keyword evidence="2" id="KW-1185">Reference proteome</keyword>
<dbReference type="RefSeq" id="XP_007510022.1">
    <property type="nucleotide sequence ID" value="XM_007509960.1"/>
</dbReference>
<dbReference type="AlphaFoldDB" id="K8ELL2"/>
<dbReference type="GeneID" id="19012560"/>
<evidence type="ECO:0000313" key="2">
    <source>
        <dbReference type="Proteomes" id="UP000198341"/>
    </source>
</evidence>
<sequence length="60" mass="7110">MEEEEVMFGRIASVCATRRDQTSNVFDEEREREVNRIFCAGECYQYLAERDKMQVQTVVL</sequence>
<name>K8ELL2_9CHLO</name>